<dbReference type="GO" id="GO:0046872">
    <property type="term" value="F:metal ion binding"/>
    <property type="evidence" value="ECO:0007669"/>
    <property type="project" value="UniProtKB-KW"/>
</dbReference>
<feature type="region of interest" description="Disordered" evidence="5">
    <location>
        <begin position="1"/>
        <end position="22"/>
    </location>
</feature>
<dbReference type="SMART" id="SM00060">
    <property type="entry name" value="FN3"/>
    <property type="match status" value="2"/>
</dbReference>
<dbReference type="SUPFAM" id="SSF81301">
    <property type="entry name" value="Nucleotidyltransferase"/>
    <property type="match status" value="1"/>
</dbReference>
<feature type="domain" description="B30.2/SPRY" evidence="6">
    <location>
        <begin position="1696"/>
        <end position="1887"/>
    </location>
</feature>
<dbReference type="PROSITE" id="PS50188">
    <property type="entry name" value="B302_SPRY"/>
    <property type="match status" value="1"/>
</dbReference>
<evidence type="ECO:0000313" key="8">
    <source>
        <dbReference type="EMBL" id="KAG9353728.1"/>
    </source>
</evidence>
<gene>
    <name evidence="8" type="ORF">JZ751_011850</name>
</gene>
<protein>
    <submittedName>
        <fullName evidence="8">Uncharacterized protein</fullName>
    </submittedName>
</protein>
<dbReference type="InterPro" id="IPR050617">
    <property type="entry name" value="E3_ligase_FN3/SPRY"/>
</dbReference>
<dbReference type="InterPro" id="IPR013320">
    <property type="entry name" value="ConA-like_dom_sf"/>
</dbReference>
<dbReference type="PANTHER" id="PTHR24099:SF7">
    <property type="entry name" value="CARDIOMYOPATHY-ASSOCIATED PROTEIN 5"/>
    <property type="match status" value="1"/>
</dbReference>
<dbReference type="SUPFAM" id="SSF49265">
    <property type="entry name" value="Fibronectin type III"/>
    <property type="match status" value="1"/>
</dbReference>
<dbReference type="FunFam" id="1.10.1410.10:FF:000007">
    <property type="entry name" value="poly(A) RNA polymerase GLD2 isoform X1"/>
    <property type="match status" value="1"/>
</dbReference>
<feature type="domain" description="Fibronectin type-III" evidence="7">
    <location>
        <begin position="1525"/>
        <end position="1621"/>
    </location>
</feature>
<dbReference type="InterPro" id="IPR001870">
    <property type="entry name" value="B30.2/SPRY"/>
</dbReference>
<evidence type="ECO:0000259" key="7">
    <source>
        <dbReference type="PROSITE" id="PS50853"/>
    </source>
</evidence>
<feature type="region of interest" description="Disordered" evidence="5">
    <location>
        <begin position="813"/>
        <end position="834"/>
    </location>
</feature>
<dbReference type="Gene3D" id="1.10.1410.10">
    <property type="match status" value="1"/>
</dbReference>
<feature type="compositionally biased region" description="Acidic residues" evidence="5">
    <location>
        <begin position="1199"/>
        <end position="1216"/>
    </location>
</feature>
<evidence type="ECO:0000256" key="3">
    <source>
        <dbReference type="ARBA" id="ARBA00023054"/>
    </source>
</evidence>
<organism evidence="8 9">
    <name type="scientific">Albula glossodonta</name>
    <name type="common">roundjaw bonefish</name>
    <dbReference type="NCBI Taxonomy" id="121402"/>
    <lineage>
        <taxon>Eukaryota</taxon>
        <taxon>Metazoa</taxon>
        <taxon>Chordata</taxon>
        <taxon>Craniata</taxon>
        <taxon>Vertebrata</taxon>
        <taxon>Euteleostomi</taxon>
        <taxon>Actinopterygii</taxon>
        <taxon>Neopterygii</taxon>
        <taxon>Teleostei</taxon>
        <taxon>Albuliformes</taxon>
        <taxon>Albulidae</taxon>
        <taxon>Albula</taxon>
    </lineage>
</organism>
<keyword evidence="1" id="KW-0479">Metal-binding</keyword>
<feature type="coiled-coil region" evidence="4">
    <location>
        <begin position="1379"/>
        <end position="1406"/>
    </location>
</feature>
<dbReference type="GO" id="GO:0005737">
    <property type="term" value="C:cytoplasm"/>
    <property type="evidence" value="ECO:0007669"/>
    <property type="project" value="TreeGrafter"/>
</dbReference>
<dbReference type="PROSITE" id="PS50853">
    <property type="entry name" value="FN3"/>
    <property type="match status" value="2"/>
</dbReference>
<sequence length="1892" mass="210715">MYPNSSILGRPPFPPKRGQSNSFITQLPMPVMFSQHQLIESQFNMRNTNFHGFPLNTIARFPATPPRDWKPGHSTPPHGPSVSGRKRRSEELSPYDLKRQRFSSPGRRVGMPEMMASSPLAAQTAPPHHRSQGGSPALSPHMPKPAGCMPLLRGDPQLGIQEMLLLPAKDKVMPTTSCATEHWYAYKNAFCFQLSQQILDLFQACQQQSDDLEKKEVCRAQLQREIQWLFPNSRVYLAGSSLNGFGSRSSDADLGVEFDLNVNNIVGIRNTFLLRSYAYIERRVRPIILVIKKWASHHGINDASRGTLSSYSLVLMVLHYLQTLPEPVIPCLQKEYPECFDPSMDIHLVPEGPKDIPSFTSRNQSSLGDLLIGFLKYYAIVFNWDKFVISVREAEAFPKPSSREWRDKFICVEEPFDRTNTARAVHERLKFDAIKSEFKKVFLCLKLKLTYLVIFFSVASVLQDESIGAGVDEDDEEIEGLRNSLKEMVQDQSVKPKLQCVMMDPSFSMVTVQSEDSGILWETASSRCSSPWASEASTTSEAYSVEGSGPAGKIFFIMDEDKIIRRKKKTRGKLGEKFKRTTSRHAPSEELMDIEERPAMAEVSVPNVRPEILGENKEPTSPKEEKEQDLFSIVSEGYEILNIIVPPRLPTVDEEESSEMAENLSYLEEAQMIKSYPVSEKTETETLTGSSEIIVVGEAKAEEQSSEDKVLVNQGTSHSPLVSRPARKDATGDADYFEKFTLFDEKTPVDLPFQETECTSAKVSEGVEASKQSGSEAPVIFSITDDIEIESDQLDDVFYGGGCHEELVISNPSVGEEKLDEGEPPKSPLKESGSALFGSQENILTPIFLSPGPPKIIDPSLLDEPRAMSFLYTDLYEEAVGDRRKGEEFSDVESTVSERSYQRRLSDTEEASGYLEKFILKDETPVVADEPAKRNHVGGGLREWPGSTSELMGFLTGVQKEAVEDTKPEQVIENFLAPYEESDEIIVASDNTDMEDEVFLPPAIVQESEKNHQGTISDKVPSKDQPEEKMVVKEKETVIRSEESKSVRDETTESKAEDQSNTVDKVSNEVKSVQKTPVLAKESKKGTLKKQAAHTSESQLPHAVSVDTADSLIKGKEKKTGKENSSPFQDRDKSKGTGTRKKAETTAIISEEDKEVQCVLGSTGVTHQPTADRHVVLNTGTQKGGMLRLSPLTPAAPVQEEEEQKVEDDSTMEEEGLPSPPEDFSDNSKDTSITEPPELYRDVSQDEGKAEALDFELTSLLDVSESLATGTESGEVGKAGEQAENNTAVFDFVEVPSQDFPSEVVAEADFEFVKDLDEKPPEEEDKEKKDSKKSRFSFCVVCRCVISSLDTPFSEHRGHEVSTLDKAYDDIKGKLSRWISVLQGRSEKIEDLVSELEQAYNSVEENCKSNAQWLDEQNEEMVRAVVDQFNEMSRSMGEKKKLRLDQLCSQIGMFQERIESAKETLEKKAKEVEGPDQLALLSSSKDINKSLRKALESTLSLEPVLENNTRETVVSEEKILKEIPVPREPHLLPQEANSATCTSITVFWRVNDSDVIDCFQVHCVEESQGAPSEEYKVTVKESYCSVEELAPDKCYRVWVVAMNYAGCSLPSEKLSFRTAPSVPVISLEQCTVCWGSATIRWSSNCPTAADTFTLEHCRQSACEGEGLRSISGIKNCEQSVHLQPNENYLFYIKAVNFAGASEQSEGVLISTRGTRFHLLKDTASPGLVLSKDNVVHYPKEAFNKSTAYNECLGILGELLPAQGHHYWEMRVEGSEGYRIGVAYNSTPPDSRLGENSTSWCIRCIPTVTSCRYKVLHDSTQTDIIVAEAPAMIGILLDYLHGCLSFFNAQSGQLLGSCYHKFTEPCHPVLGLERPGTLALNPVVEVPSFAKRC</sequence>
<dbReference type="InterPro" id="IPR003877">
    <property type="entry name" value="SPRY_dom"/>
</dbReference>
<dbReference type="PANTHER" id="PTHR24099">
    <property type="entry name" value="E3 UBIQUITIN-PROTEIN LIGASE TRIM36-RELATED"/>
    <property type="match status" value="1"/>
</dbReference>
<dbReference type="Pfam" id="PF22600">
    <property type="entry name" value="MTPAP-like_central"/>
    <property type="match status" value="1"/>
</dbReference>
<dbReference type="InterPro" id="IPR036116">
    <property type="entry name" value="FN3_sf"/>
</dbReference>
<proteinExistence type="predicted"/>
<dbReference type="OrthoDB" id="9949315at2759"/>
<dbReference type="InterPro" id="IPR054708">
    <property type="entry name" value="MTPAP-like_central"/>
</dbReference>
<feature type="compositionally biased region" description="Basic and acidic residues" evidence="5">
    <location>
        <begin position="1238"/>
        <end position="1247"/>
    </location>
</feature>
<keyword evidence="9" id="KW-1185">Reference proteome</keyword>
<dbReference type="Pfam" id="PF00622">
    <property type="entry name" value="SPRY"/>
    <property type="match status" value="1"/>
</dbReference>
<keyword evidence="2" id="KW-0460">Magnesium</keyword>
<dbReference type="InterPro" id="IPR043136">
    <property type="entry name" value="B30.2/SPRY_sf"/>
</dbReference>
<dbReference type="Pfam" id="PF03828">
    <property type="entry name" value="PAP_assoc"/>
    <property type="match status" value="1"/>
</dbReference>
<dbReference type="EMBL" id="JAFBMS010000003">
    <property type="protein sequence ID" value="KAG9353728.1"/>
    <property type="molecule type" value="Genomic_DNA"/>
</dbReference>
<dbReference type="SUPFAM" id="SSF49899">
    <property type="entry name" value="Concanavalin A-like lectins/glucanases"/>
    <property type="match status" value="1"/>
</dbReference>
<dbReference type="InterPro" id="IPR013783">
    <property type="entry name" value="Ig-like_fold"/>
</dbReference>
<evidence type="ECO:0000256" key="2">
    <source>
        <dbReference type="ARBA" id="ARBA00022842"/>
    </source>
</evidence>
<dbReference type="InterPro" id="IPR003961">
    <property type="entry name" value="FN3_dom"/>
</dbReference>
<dbReference type="CDD" id="cd00063">
    <property type="entry name" value="FN3"/>
    <property type="match status" value="1"/>
</dbReference>
<dbReference type="CDD" id="cd05402">
    <property type="entry name" value="NT_PAP_TUTase"/>
    <property type="match status" value="1"/>
</dbReference>
<evidence type="ECO:0000259" key="6">
    <source>
        <dbReference type="PROSITE" id="PS50188"/>
    </source>
</evidence>
<feature type="region of interest" description="Disordered" evidence="5">
    <location>
        <begin position="704"/>
        <end position="728"/>
    </location>
</feature>
<dbReference type="InterPro" id="IPR002058">
    <property type="entry name" value="PAP_assoc"/>
</dbReference>
<dbReference type="SUPFAM" id="SSF81631">
    <property type="entry name" value="PAP/OAS1 substrate-binding domain"/>
    <property type="match status" value="1"/>
</dbReference>
<accession>A0A8T2PQY5</accession>
<dbReference type="Proteomes" id="UP000824540">
    <property type="component" value="Unassembled WGS sequence"/>
</dbReference>
<feature type="domain" description="Fibronectin type-III" evidence="7">
    <location>
        <begin position="1623"/>
        <end position="1714"/>
    </location>
</feature>
<dbReference type="Gene3D" id="2.60.40.10">
    <property type="entry name" value="Immunoglobulins"/>
    <property type="match status" value="2"/>
</dbReference>
<feature type="region of interest" description="Disordered" evidence="5">
    <location>
        <begin position="1181"/>
        <end position="1247"/>
    </location>
</feature>
<feature type="compositionally biased region" description="Basic and acidic residues" evidence="5">
    <location>
        <begin position="1020"/>
        <end position="1058"/>
    </location>
</feature>
<evidence type="ECO:0000313" key="9">
    <source>
        <dbReference type="Proteomes" id="UP000824540"/>
    </source>
</evidence>
<comment type="caution">
    <text evidence="8">The sequence shown here is derived from an EMBL/GenBank/DDBJ whole genome shotgun (WGS) entry which is preliminary data.</text>
</comment>
<name>A0A8T2PQY5_9TELE</name>
<dbReference type="InterPro" id="IPR043519">
    <property type="entry name" value="NT_sf"/>
</dbReference>
<keyword evidence="3 4" id="KW-0175">Coiled coil</keyword>
<evidence type="ECO:0000256" key="4">
    <source>
        <dbReference type="SAM" id="Coils"/>
    </source>
</evidence>
<feature type="compositionally biased region" description="Basic and acidic residues" evidence="5">
    <location>
        <begin position="815"/>
        <end position="824"/>
    </location>
</feature>
<evidence type="ECO:0000256" key="5">
    <source>
        <dbReference type="SAM" id="MobiDB-lite"/>
    </source>
</evidence>
<feature type="compositionally biased region" description="Basic and acidic residues" evidence="5">
    <location>
        <begin position="1113"/>
        <end position="1122"/>
    </location>
</feature>
<feature type="region of interest" description="Disordered" evidence="5">
    <location>
        <begin position="1005"/>
        <end position="1151"/>
    </location>
</feature>
<feature type="region of interest" description="Disordered" evidence="5">
    <location>
        <begin position="62"/>
        <end position="145"/>
    </location>
</feature>
<dbReference type="Gene3D" id="2.60.120.920">
    <property type="match status" value="1"/>
</dbReference>
<feature type="compositionally biased region" description="Basic and acidic residues" evidence="5">
    <location>
        <begin position="88"/>
        <end position="99"/>
    </location>
</feature>
<reference evidence="8" key="1">
    <citation type="thesis" date="2021" institute="BYU ScholarsArchive" country="Provo, UT, USA">
        <title>Applications of and Algorithms for Genome Assembly and Genomic Analyses with an Emphasis on Marine Teleosts.</title>
        <authorList>
            <person name="Pickett B.D."/>
        </authorList>
    </citation>
    <scope>NUCLEOTIDE SEQUENCE</scope>
    <source>
        <strain evidence="8">HI-2016</strain>
    </source>
</reference>
<evidence type="ECO:0000256" key="1">
    <source>
        <dbReference type="ARBA" id="ARBA00022723"/>
    </source>
</evidence>
<feature type="compositionally biased region" description="Polar residues" evidence="5">
    <location>
        <begin position="1059"/>
        <end position="1075"/>
    </location>
</feature>